<dbReference type="PANTHER" id="PTHR42850">
    <property type="entry name" value="METALLOPHOSPHOESTERASE"/>
    <property type="match status" value="1"/>
</dbReference>
<dbReference type="RefSeq" id="WP_142894326.1">
    <property type="nucleotide sequence ID" value="NZ_ML660052.1"/>
</dbReference>
<dbReference type="GO" id="GO:0110154">
    <property type="term" value="P:RNA decapping"/>
    <property type="evidence" value="ECO:0007669"/>
    <property type="project" value="TreeGrafter"/>
</dbReference>
<dbReference type="InterPro" id="IPR050126">
    <property type="entry name" value="Ap4A_hydrolase"/>
</dbReference>
<reference evidence="2 3" key="1">
    <citation type="submission" date="2019-06" db="EMBL/GenBank/DDBJ databases">
        <title>Whole genome sequence for Rhodospirillaceae sp. R148.</title>
        <authorList>
            <person name="Wang G."/>
        </authorList>
    </citation>
    <scope>NUCLEOTIDE SEQUENCE [LARGE SCALE GENOMIC DNA]</scope>
    <source>
        <strain evidence="2 3">R148</strain>
    </source>
</reference>
<dbReference type="CDD" id="cd00144">
    <property type="entry name" value="MPP_PPP_family"/>
    <property type="match status" value="1"/>
</dbReference>
<dbReference type="AlphaFoldDB" id="A0A545U193"/>
<evidence type="ECO:0000313" key="3">
    <source>
        <dbReference type="Proteomes" id="UP000315252"/>
    </source>
</evidence>
<organism evidence="2 3">
    <name type="scientific">Denitrobaculum tricleocarpae</name>
    <dbReference type="NCBI Taxonomy" id="2591009"/>
    <lineage>
        <taxon>Bacteria</taxon>
        <taxon>Pseudomonadati</taxon>
        <taxon>Pseudomonadota</taxon>
        <taxon>Alphaproteobacteria</taxon>
        <taxon>Rhodospirillales</taxon>
        <taxon>Rhodospirillaceae</taxon>
        <taxon>Denitrobaculum</taxon>
    </lineage>
</organism>
<dbReference type="GO" id="GO:0008803">
    <property type="term" value="F:bis(5'-nucleosyl)-tetraphosphatase (symmetrical) activity"/>
    <property type="evidence" value="ECO:0007669"/>
    <property type="project" value="TreeGrafter"/>
</dbReference>
<comment type="caution">
    <text evidence="2">The sequence shown here is derived from an EMBL/GenBank/DDBJ whole genome shotgun (WGS) entry which is preliminary data.</text>
</comment>
<evidence type="ECO:0000259" key="1">
    <source>
        <dbReference type="Pfam" id="PF00149"/>
    </source>
</evidence>
<feature type="domain" description="Calcineurin-like phosphoesterase" evidence="1">
    <location>
        <begin position="30"/>
        <end position="224"/>
    </location>
</feature>
<accession>A0A545U193</accession>
<dbReference type="Pfam" id="PF00149">
    <property type="entry name" value="Metallophos"/>
    <property type="match status" value="1"/>
</dbReference>
<proteinExistence type="predicted"/>
<dbReference type="PANTHER" id="PTHR42850:SF4">
    <property type="entry name" value="ZINC-DEPENDENT ENDOPOLYPHOSPHATASE"/>
    <property type="match status" value="1"/>
</dbReference>
<dbReference type="Gene3D" id="3.60.21.10">
    <property type="match status" value="1"/>
</dbReference>
<protein>
    <submittedName>
        <fullName evidence="2">Serine/threonine protein phosphatase</fullName>
    </submittedName>
</protein>
<dbReference type="SUPFAM" id="SSF56300">
    <property type="entry name" value="Metallo-dependent phosphatases"/>
    <property type="match status" value="1"/>
</dbReference>
<keyword evidence="3" id="KW-1185">Reference proteome</keyword>
<gene>
    <name evidence="2" type="ORF">FKG95_01135</name>
</gene>
<dbReference type="GO" id="GO:0016791">
    <property type="term" value="F:phosphatase activity"/>
    <property type="evidence" value="ECO:0007669"/>
    <property type="project" value="TreeGrafter"/>
</dbReference>
<name>A0A545U193_9PROT</name>
<dbReference type="GO" id="GO:0005737">
    <property type="term" value="C:cytoplasm"/>
    <property type="evidence" value="ECO:0007669"/>
    <property type="project" value="TreeGrafter"/>
</dbReference>
<evidence type="ECO:0000313" key="2">
    <source>
        <dbReference type="EMBL" id="TQV83235.1"/>
    </source>
</evidence>
<sequence length="264" mass="28979">MRGSLSSLKRFFSGTSASSRGGFRVPEGQRVYAIGDIHGRADLLTELHSQILDDHQAAGGRNSAVAVYLGDYIDRGTESRKVIDLLLDEPLAGLESVHLKGNHEEAMLRFLEHPAIGPQWFGFGGEATVMSYGAKAPRSLDDKAYYAELSDQMRACVPSRHKAFLEGLKLQYRAGDYLFVHAGIRPGCPLEEQDPDDLLWIRSEFLNSRVDHGVMVVHGHTPTARPDVRSNRIGIDTGAFASGALTCLVLEGSAKRFLSTSLRR</sequence>
<dbReference type="InterPro" id="IPR029052">
    <property type="entry name" value="Metallo-depent_PP-like"/>
</dbReference>
<dbReference type="OrthoDB" id="9807890at2"/>
<dbReference type="InterPro" id="IPR004843">
    <property type="entry name" value="Calcineurin-like_PHP"/>
</dbReference>
<dbReference type="EMBL" id="VHSH01000001">
    <property type="protein sequence ID" value="TQV83235.1"/>
    <property type="molecule type" value="Genomic_DNA"/>
</dbReference>
<dbReference type="Proteomes" id="UP000315252">
    <property type="component" value="Unassembled WGS sequence"/>
</dbReference>